<evidence type="ECO:0000256" key="1">
    <source>
        <dbReference type="ARBA" id="ARBA00004571"/>
    </source>
</evidence>
<keyword evidence="7 8" id="KW-0998">Cell outer membrane</keyword>
<feature type="signal peptide" evidence="10">
    <location>
        <begin position="1"/>
        <end position="35"/>
    </location>
</feature>
<dbReference type="Proteomes" id="UP000753961">
    <property type="component" value="Unassembled WGS sequence"/>
</dbReference>
<sequence length="1220" mass="137535">MKVLTFTKEKQFIRLLLWSLVCMVCQLPLAHASLAEPVDRIELEEALHEIGQKYQVYFNYDRSIATNITVDYEAGKHTSLEEALEYVLENTNLGYRIFDERFVVVFENNDQGIESLKEMIGLVQGFVDERETAQNREVRPVARLSTLSASETYKNRIVFGISGTVVDDSGEPLIGVNIQVKGTNKGTSTDFDGNFTFDDIDENAVLVVSYVGYQTQEIPVAGKSTVMITLRSDSQLLDEVVVVGYGTQKRKNLVGSVSEVRVEDISTRPAANIAQSLQGAVPGLNIKSSAGGDPSKTPSINIRGFNSINGGSPLILVDGIEEDISHVNPNDIETVTVLKDAEAAAIYGARGSFGVVLITTKSGREGEFKVDYSNNFSYTTQTTRTDFVTDPYVYAQAIDAAIGAYNGASYTGYNDEDWEIIKKVAAGEIEPYHEKQPNGKHKFYYKTDFYDYMFKKWQPANMHNIAISGGSNKMNGYFSGRIYKREKIQNIQDAQMNRYNLNFALNFKPYEWLELSGKSKFSNKFDEEYGGTKNGWGDVYGVSRWRDQFPIFPPTIDGIGVSVGRTGSGYVGRIGSLLAGNTWRRWNYENLTNTLRAKLTPIDRLELNFDYSNNISRTDRSFRYAPFEFLSGNRLKLQTGGLNRLGEWRWKDQYSALNLFGSYSYDVAQDHHFKLMMGYNQEQFTRDRTTTQSEGLLVREKANLALGTELYNIDGSSLDWAIQGYFGRFNYDFADKYLLEINARYDGSSRFPDGSRWGIFPSVGVAWKMDEENFWSGLSDIIPLFKLRGSYGRLGNQNVGVNTFRQLIGLGRTTWLENGQKLNYARVPSPLPQNIGWEKVTSSNVGVDFGFFDYKLTASIDLYERNTTDMYLPGEPLPAVFGASEPKKNYAALRNRGFEFSLGYNGSFDVMGSKLTFNVSGNVSNFKGVITKFDNPNGLLSSFREGQVLGEMWGYRIDGQFQSDEEAAQYQAQFDKVSTDLAKVYSSIFNKTSNSDWDHLKAGDVKYVDVNGDGRLDNGKNTIDDPGDLVVIGNAMPKFPFGFNISSKWKQFSISIMGQGVAKQDWYPSGPMYWATFHRPYVSFIRKDFLDNTWTPENPGNTYPQKERAYIALNSGRSLYNQNDYYLTNIGYLRVKNLTVGYTLPQEFTQLAKINKLRIFFSGENIMTWRFGGLTKYMDPEVVGSSISYSNPNSANSRYNSNTEEYPMGKTFSMGIQVSL</sequence>
<dbReference type="PROSITE" id="PS52016">
    <property type="entry name" value="TONB_DEPENDENT_REC_3"/>
    <property type="match status" value="1"/>
</dbReference>
<evidence type="ECO:0000313" key="14">
    <source>
        <dbReference type="Proteomes" id="UP000753961"/>
    </source>
</evidence>
<evidence type="ECO:0000256" key="6">
    <source>
        <dbReference type="ARBA" id="ARBA00023136"/>
    </source>
</evidence>
<keyword evidence="10" id="KW-0732">Signal</keyword>
<keyword evidence="4 8" id="KW-0812">Transmembrane</keyword>
<keyword evidence="5 9" id="KW-0798">TonB box</keyword>
<evidence type="ECO:0000256" key="3">
    <source>
        <dbReference type="ARBA" id="ARBA00022452"/>
    </source>
</evidence>
<dbReference type="RefSeq" id="WP_222580660.1">
    <property type="nucleotide sequence ID" value="NZ_JAHVHU010000012.1"/>
</dbReference>
<evidence type="ECO:0000256" key="10">
    <source>
        <dbReference type="SAM" id="SignalP"/>
    </source>
</evidence>
<dbReference type="Pfam" id="PF13715">
    <property type="entry name" value="CarbopepD_reg_2"/>
    <property type="match status" value="1"/>
</dbReference>
<comment type="caution">
    <text evidence="13">The sequence shown here is derived from an EMBL/GenBank/DDBJ whole genome shotgun (WGS) entry which is preliminary data.</text>
</comment>
<reference evidence="13" key="1">
    <citation type="submission" date="2021-06" db="EMBL/GenBank/DDBJ databases">
        <title>44 bacteria genomes isolated from Dapeng, Shenzhen.</title>
        <authorList>
            <person name="Zheng W."/>
            <person name="Yu S."/>
            <person name="Huang Y."/>
        </authorList>
    </citation>
    <scope>NUCLEOTIDE SEQUENCE</scope>
    <source>
        <strain evidence="13">DP5N28-2</strain>
    </source>
</reference>
<keyword evidence="3 8" id="KW-1134">Transmembrane beta strand</keyword>
<keyword evidence="13" id="KW-0675">Receptor</keyword>
<feature type="domain" description="TonB-dependent receptor-like beta-barrel" evidence="11">
    <location>
        <begin position="565"/>
        <end position="1036"/>
    </location>
</feature>
<dbReference type="SUPFAM" id="SSF56935">
    <property type="entry name" value="Porins"/>
    <property type="match status" value="1"/>
</dbReference>
<evidence type="ECO:0000256" key="4">
    <source>
        <dbReference type="ARBA" id="ARBA00022692"/>
    </source>
</evidence>
<proteinExistence type="inferred from homology"/>
<accession>A0A953HVW2</accession>
<dbReference type="Pfam" id="PF00593">
    <property type="entry name" value="TonB_dep_Rec_b-barrel"/>
    <property type="match status" value="1"/>
</dbReference>
<dbReference type="InterPro" id="IPR008969">
    <property type="entry name" value="CarboxyPept-like_regulatory"/>
</dbReference>
<dbReference type="InterPro" id="IPR023997">
    <property type="entry name" value="TonB-dep_OMP_SusC/RagA_CS"/>
</dbReference>
<organism evidence="13 14">
    <name type="scientific">Membranihabitans marinus</name>
    <dbReference type="NCBI Taxonomy" id="1227546"/>
    <lineage>
        <taxon>Bacteria</taxon>
        <taxon>Pseudomonadati</taxon>
        <taxon>Bacteroidota</taxon>
        <taxon>Saprospiria</taxon>
        <taxon>Saprospirales</taxon>
        <taxon>Saprospiraceae</taxon>
        <taxon>Membranihabitans</taxon>
    </lineage>
</organism>
<gene>
    <name evidence="13" type="ORF">KUV50_13295</name>
</gene>
<evidence type="ECO:0000313" key="13">
    <source>
        <dbReference type="EMBL" id="MBY5959121.1"/>
    </source>
</evidence>
<dbReference type="InterPro" id="IPR012910">
    <property type="entry name" value="Plug_dom"/>
</dbReference>
<evidence type="ECO:0000256" key="9">
    <source>
        <dbReference type="RuleBase" id="RU003357"/>
    </source>
</evidence>
<dbReference type="FunFam" id="2.60.40.1120:FF:000003">
    <property type="entry name" value="Outer membrane protein Omp121"/>
    <property type="match status" value="1"/>
</dbReference>
<comment type="subcellular location">
    <subcellularLocation>
        <location evidence="1 8">Cell outer membrane</location>
        <topology evidence="1 8">Multi-pass membrane protein</topology>
    </subcellularLocation>
</comment>
<evidence type="ECO:0000259" key="12">
    <source>
        <dbReference type="Pfam" id="PF07715"/>
    </source>
</evidence>
<feature type="chain" id="PRO_5036960435" evidence="10">
    <location>
        <begin position="36"/>
        <end position="1220"/>
    </location>
</feature>
<dbReference type="GO" id="GO:0009279">
    <property type="term" value="C:cell outer membrane"/>
    <property type="evidence" value="ECO:0007669"/>
    <property type="project" value="UniProtKB-SubCell"/>
</dbReference>
<evidence type="ECO:0000256" key="2">
    <source>
        <dbReference type="ARBA" id="ARBA00022448"/>
    </source>
</evidence>
<protein>
    <submittedName>
        <fullName evidence="13">TonB-dependent receptor</fullName>
    </submittedName>
</protein>
<dbReference type="Gene3D" id="2.60.40.1120">
    <property type="entry name" value="Carboxypeptidase-like, regulatory domain"/>
    <property type="match status" value="1"/>
</dbReference>
<keyword evidence="6 8" id="KW-0472">Membrane</keyword>
<evidence type="ECO:0000256" key="8">
    <source>
        <dbReference type="PROSITE-ProRule" id="PRU01360"/>
    </source>
</evidence>
<dbReference type="InterPro" id="IPR039426">
    <property type="entry name" value="TonB-dep_rcpt-like"/>
</dbReference>
<keyword evidence="14" id="KW-1185">Reference proteome</keyword>
<feature type="domain" description="TonB-dependent receptor plug" evidence="12">
    <location>
        <begin position="251"/>
        <end position="355"/>
    </location>
</feature>
<keyword evidence="2 8" id="KW-0813">Transport</keyword>
<dbReference type="InterPro" id="IPR000531">
    <property type="entry name" value="Beta-barrel_TonB"/>
</dbReference>
<evidence type="ECO:0000259" key="11">
    <source>
        <dbReference type="Pfam" id="PF00593"/>
    </source>
</evidence>
<evidence type="ECO:0000256" key="5">
    <source>
        <dbReference type="ARBA" id="ARBA00023077"/>
    </source>
</evidence>
<dbReference type="AlphaFoldDB" id="A0A953HVW2"/>
<dbReference type="NCBIfam" id="TIGR04056">
    <property type="entry name" value="OMP_RagA_SusC"/>
    <property type="match status" value="1"/>
</dbReference>
<dbReference type="Gene3D" id="2.40.170.20">
    <property type="entry name" value="TonB-dependent receptor, beta-barrel domain"/>
    <property type="match status" value="1"/>
</dbReference>
<dbReference type="InterPro" id="IPR037066">
    <property type="entry name" value="Plug_dom_sf"/>
</dbReference>
<dbReference type="NCBIfam" id="TIGR04057">
    <property type="entry name" value="SusC_RagA_signa"/>
    <property type="match status" value="1"/>
</dbReference>
<dbReference type="SUPFAM" id="SSF49464">
    <property type="entry name" value="Carboxypeptidase regulatory domain-like"/>
    <property type="match status" value="1"/>
</dbReference>
<dbReference type="EMBL" id="JAHVHU010000012">
    <property type="protein sequence ID" value="MBY5959121.1"/>
    <property type="molecule type" value="Genomic_DNA"/>
</dbReference>
<comment type="similarity">
    <text evidence="8 9">Belongs to the TonB-dependent receptor family.</text>
</comment>
<dbReference type="InterPro" id="IPR023996">
    <property type="entry name" value="TonB-dep_OMP_SusC/RagA"/>
</dbReference>
<dbReference type="InterPro" id="IPR036942">
    <property type="entry name" value="Beta-barrel_TonB_sf"/>
</dbReference>
<evidence type="ECO:0000256" key="7">
    <source>
        <dbReference type="ARBA" id="ARBA00023237"/>
    </source>
</evidence>
<name>A0A953HVW2_9BACT</name>
<dbReference type="Pfam" id="PF07715">
    <property type="entry name" value="Plug"/>
    <property type="match status" value="1"/>
</dbReference>
<dbReference type="Gene3D" id="2.170.130.10">
    <property type="entry name" value="TonB-dependent receptor, plug domain"/>
    <property type="match status" value="1"/>
</dbReference>